<dbReference type="InterPro" id="IPR003593">
    <property type="entry name" value="AAA+_ATPase"/>
</dbReference>
<evidence type="ECO:0000313" key="6">
    <source>
        <dbReference type="Proteomes" id="UP001152599"/>
    </source>
</evidence>
<accession>A0A9X4MXK2</accession>
<proteinExistence type="predicted"/>
<dbReference type="SUPFAM" id="SSF52540">
    <property type="entry name" value="P-loop containing nucleoside triphosphate hydrolases"/>
    <property type="match status" value="1"/>
</dbReference>
<evidence type="ECO:0000256" key="1">
    <source>
        <dbReference type="ARBA" id="ARBA00022737"/>
    </source>
</evidence>
<dbReference type="SMART" id="SM00382">
    <property type="entry name" value="AAA"/>
    <property type="match status" value="1"/>
</dbReference>
<name>A0A9X4MXK2_9FLAO</name>
<keyword evidence="1" id="KW-0677">Repeat</keyword>
<keyword evidence="6" id="KW-1185">Reference proteome</keyword>
<dbReference type="PANTHER" id="PTHR19211:SF14">
    <property type="entry name" value="ATP-BINDING CASSETTE SUB-FAMILY F MEMBER 1"/>
    <property type="match status" value="1"/>
</dbReference>
<keyword evidence="3 5" id="KW-0067">ATP-binding</keyword>
<dbReference type="GO" id="GO:0005524">
    <property type="term" value="F:ATP binding"/>
    <property type="evidence" value="ECO:0007669"/>
    <property type="project" value="UniProtKB-KW"/>
</dbReference>
<feature type="domain" description="AAA+ ATPase" evidence="4">
    <location>
        <begin position="26"/>
        <end position="186"/>
    </location>
</feature>
<keyword evidence="2" id="KW-0547">Nucleotide-binding</keyword>
<evidence type="ECO:0000256" key="2">
    <source>
        <dbReference type="ARBA" id="ARBA00022741"/>
    </source>
</evidence>
<comment type="caution">
    <text evidence="5">The sequence shown here is derived from an EMBL/GenBank/DDBJ whole genome shotgun (WGS) entry which is preliminary data.</text>
</comment>
<organism evidence="5 6">
    <name type="scientific">Profundicola chukchiensis</name>
    <dbReference type="NCBI Taxonomy" id="2961959"/>
    <lineage>
        <taxon>Bacteria</taxon>
        <taxon>Pseudomonadati</taxon>
        <taxon>Bacteroidota</taxon>
        <taxon>Flavobacteriia</taxon>
        <taxon>Flavobacteriales</taxon>
        <taxon>Weeksellaceae</taxon>
        <taxon>Profundicola</taxon>
    </lineage>
</organism>
<gene>
    <name evidence="5" type="ORF">NMK71_03075</name>
</gene>
<dbReference type="InterPro" id="IPR050611">
    <property type="entry name" value="ABCF"/>
</dbReference>
<dbReference type="InterPro" id="IPR027417">
    <property type="entry name" value="P-loop_NTPase"/>
</dbReference>
<evidence type="ECO:0000256" key="3">
    <source>
        <dbReference type="ARBA" id="ARBA00022840"/>
    </source>
</evidence>
<dbReference type="Gene3D" id="3.40.50.300">
    <property type="entry name" value="P-loop containing nucleotide triphosphate hydrolases"/>
    <property type="match status" value="1"/>
</dbReference>
<sequence>MDSLVVIKKFGYESALFENLELSFDNSSKIGIVGNNGVGKTTLLKLISQQITASGVSVVANPDIGYFDINYTLNKEYSFHDNCKLYSRYLQKDLIEEYVQKFAFNKHKNLKINKLSKGNLVKAHLIFLLSLEKSFYFWDEPFSNLDEKSKTVFKLILQEASFGFLLISHDFQMITSCCNKIYEIKNKTLIPVNNF</sequence>
<dbReference type="Pfam" id="PF00005">
    <property type="entry name" value="ABC_tran"/>
    <property type="match status" value="1"/>
</dbReference>
<dbReference type="AlphaFoldDB" id="A0A9X4MXK2"/>
<dbReference type="PANTHER" id="PTHR19211">
    <property type="entry name" value="ATP-BINDING TRANSPORT PROTEIN-RELATED"/>
    <property type="match status" value="1"/>
</dbReference>
<dbReference type="Proteomes" id="UP001152599">
    <property type="component" value="Unassembled WGS sequence"/>
</dbReference>
<dbReference type="EMBL" id="JANCMU010000001">
    <property type="protein sequence ID" value="MDG4945385.1"/>
    <property type="molecule type" value="Genomic_DNA"/>
</dbReference>
<dbReference type="InterPro" id="IPR003439">
    <property type="entry name" value="ABC_transporter-like_ATP-bd"/>
</dbReference>
<evidence type="ECO:0000259" key="4">
    <source>
        <dbReference type="SMART" id="SM00382"/>
    </source>
</evidence>
<reference evidence="5" key="1">
    <citation type="submission" date="2022-07" db="EMBL/GenBank/DDBJ databases">
        <title>Description and genome-wide analysis of Profundicola chukchiensis gen. nov., sp. nov., marine bacteria isolated from bottom sediments of the Chukchi Sea.</title>
        <authorList>
            <person name="Romanenko L."/>
            <person name="Otstavnykh N."/>
            <person name="Kurilenko V."/>
            <person name="Eremeev V."/>
            <person name="Velansky P."/>
            <person name="Mikhailov V."/>
            <person name="Isaeva M."/>
        </authorList>
    </citation>
    <scope>NUCLEOTIDE SEQUENCE</scope>
    <source>
        <strain evidence="5">KMM 9713</strain>
    </source>
</reference>
<protein>
    <submittedName>
        <fullName evidence="5">ATP-binding cassette domain-containing protein</fullName>
    </submittedName>
</protein>
<evidence type="ECO:0000313" key="5">
    <source>
        <dbReference type="EMBL" id="MDG4945385.1"/>
    </source>
</evidence>
<dbReference type="RefSeq" id="WP_304416840.1">
    <property type="nucleotide sequence ID" value="NZ_JANAIE010000003.1"/>
</dbReference>
<dbReference type="GO" id="GO:0016887">
    <property type="term" value="F:ATP hydrolysis activity"/>
    <property type="evidence" value="ECO:0007669"/>
    <property type="project" value="InterPro"/>
</dbReference>